<reference evidence="1 2" key="1">
    <citation type="submission" date="2016-02" db="EMBL/GenBank/DDBJ databases">
        <authorList>
            <person name="Wen L."/>
            <person name="He K."/>
            <person name="Yang H."/>
        </authorList>
    </citation>
    <scope>NUCLEOTIDE SEQUENCE [LARGE SCALE GENOMIC DNA]</scope>
    <source>
        <strain evidence="1 2">DSM 22607</strain>
    </source>
</reference>
<gene>
    <name evidence="1" type="ORF">HMPREF3293_03128</name>
</gene>
<evidence type="ECO:0000313" key="1">
    <source>
        <dbReference type="EMBL" id="KXK64080.1"/>
    </source>
</evidence>
<accession>A0A136Q061</accession>
<organism evidence="1 2">
    <name type="scientific">Christensenella minuta</name>
    <dbReference type="NCBI Taxonomy" id="626937"/>
    <lineage>
        <taxon>Bacteria</taxon>
        <taxon>Bacillati</taxon>
        <taxon>Bacillota</taxon>
        <taxon>Clostridia</taxon>
        <taxon>Christensenellales</taxon>
        <taxon>Christensenellaceae</taxon>
        <taxon>Christensenella</taxon>
    </lineage>
</organism>
<keyword evidence="2" id="KW-1185">Reference proteome</keyword>
<dbReference type="AlphaFoldDB" id="A0A136Q061"/>
<dbReference type="STRING" id="626937.HMPREF3293_03128"/>
<comment type="caution">
    <text evidence="1">The sequence shown here is derived from an EMBL/GenBank/DDBJ whole genome shotgun (WGS) entry which is preliminary data.</text>
</comment>
<dbReference type="Proteomes" id="UP000070366">
    <property type="component" value="Unassembled WGS sequence"/>
</dbReference>
<proteinExistence type="predicted"/>
<evidence type="ECO:0000313" key="2">
    <source>
        <dbReference type="Proteomes" id="UP000070366"/>
    </source>
</evidence>
<dbReference type="EMBL" id="LSZW01000067">
    <property type="protein sequence ID" value="KXK64080.1"/>
    <property type="molecule type" value="Genomic_DNA"/>
</dbReference>
<protein>
    <submittedName>
        <fullName evidence="1">Uncharacterized protein</fullName>
    </submittedName>
</protein>
<sequence>MAVLPSGNAFIITFIFWKGNVYLPFRDSLELRGIKEVRQRKGRFQEWIGLLP</sequence>
<name>A0A136Q061_9FIRM</name>